<dbReference type="CDD" id="cd17321">
    <property type="entry name" value="MFS_MMR_MDR_like"/>
    <property type="match status" value="1"/>
</dbReference>
<feature type="transmembrane region" description="Helical" evidence="7">
    <location>
        <begin position="101"/>
        <end position="122"/>
    </location>
</feature>
<feature type="transmembrane region" description="Helical" evidence="7">
    <location>
        <begin position="76"/>
        <end position="95"/>
    </location>
</feature>
<feature type="transmembrane region" description="Helical" evidence="7">
    <location>
        <begin position="196"/>
        <end position="217"/>
    </location>
</feature>
<protein>
    <submittedName>
        <fullName evidence="9">Mdr permease-like</fullName>
    </submittedName>
</protein>
<dbReference type="STRING" id="1423734.FC83_GL000716"/>
<keyword evidence="6 7" id="KW-0472">Membrane</keyword>
<dbReference type="EMBL" id="AZGA01000078">
    <property type="protein sequence ID" value="KRM31424.1"/>
    <property type="molecule type" value="Genomic_DNA"/>
</dbReference>
<dbReference type="InterPro" id="IPR036259">
    <property type="entry name" value="MFS_trans_sf"/>
</dbReference>
<dbReference type="eggNOG" id="COG2814">
    <property type="taxonomic scope" value="Bacteria"/>
</dbReference>
<name>A0A0R1XME3_9LACO</name>
<feature type="transmembrane region" description="Helical" evidence="7">
    <location>
        <begin position="223"/>
        <end position="244"/>
    </location>
</feature>
<feature type="transmembrane region" description="Helical" evidence="7">
    <location>
        <begin position="354"/>
        <end position="380"/>
    </location>
</feature>
<evidence type="ECO:0000256" key="3">
    <source>
        <dbReference type="ARBA" id="ARBA00022475"/>
    </source>
</evidence>
<keyword evidence="4 7" id="KW-0812">Transmembrane</keyword>
<feature type="transmembrane region" description="Helical" evidence="7">
    <location>
        <begin position="12"/>
        <end position="35"/>
    </location>
</feature>
<keyword evidence="2" id="KW-0813">Transport</keyword>
<dbReference type="PANTHER" id="PTHR42718:SF46">
    <property type="entry name" value="BLR6921 PROTEIN"/>
    <property type="match status" value="1"/>
</dbReference>
<comment type="caution">
    <text evidence="9">The sequence shown here is derived from an EMBL/GenBank/DDBJ whole genome shotgun (WGS) entry which is preliminary data.</text>
</comment>
<dbReference type="PRINTS" id="PR01036">
    <property type="entry name" value="TCRTETB"/>
</dbReference>
<dbReference type="InterPro" id="IPR011701">
    <property type="entry name" value="MFS"/>
</dbReference>
<dbReference type="Gene3D" id="1.20.1720.10">
    <property type="entry name" value="Multidrug resistance protein D"/>
    <property type="match status" value="1"/>
</dbReference>
<proteinExistence type="predicted"/>
<dbReference type="GO" id="GO:0005886">
    <property type="term" value="C:plasma membrane"/>
    <property type="evidence" value="ECO:0007669"/>
    <property type="project" value="UniProtKB-SubCell"/>
</dbReference>
<evidence type="ECO:0000256" key="6">
    <source>
        <dbReference type="ARBA" id="ARBA00023136"/>
    </source>
</evidence>
<feature type="transmembrane region" description="Helical" evidence="7">
    <location>
        <begin position="295"/>
        <end position="318"/>
    </location>
</feature>
<keyword evidence="3" id="KW-1003">Cell membrane</keyword>
<dbReference type="Proteomes" id="UP000051236">
    <property type="component" value="Unassembled WGS sequence"/>
</dbReference>
<dbReference type="Pfam" id="PF07690">
    <property type="entry name" value="MFS_1"/>
    <property type="match status" value="1"/>
</dbReference>
<dbReference type="InterPro" id="IPR020846">
    <property type="entry name" value="MFS_dom"/>
</dbReference>
<dbReference type="GO" id="GO:0022857">
    <property type="term" value="F:transmembrane transporter activity"/>
    <property type="evidence" value="ECO:0007669"/>
    <property type="project" value="InterPro"/>
</dbReference>
<keyword evidence="5 7" id="KW-1133">Transmembrane helix</keyword>
<feature type="transmembrane region" description="Helical" evidence="7">
    <location>
        <begin position="164"/>
        <end position="184"/>
    </location>
</feature>
<dbReference type="Gene3D" id="1.20.1250.20">
    <property type="entry name" value="MFS general substrate transporter like domains"/>
    <property type="match status" value="1"/>
</dbReference>
<dbReference type="SUPFAM" id="SSF103473">
    <property type="entry name" value="MFS general substrate transporter"/>
    <property type="match status" value="1"/>
</dbReference>
<evidence type="ECO:0000256" key="2">
    <source>
        <dbReference type="ARBA" id="ARBA00022448"/>
    </source>
</evidence>
<feature type="domain" description="Major facilitator superfamily (MFS) profile" evidence="8">
    <location>
        <begin position="10"/>
        <end position="451"/>
    </location>
</feature>
<feature type="transmembrane region" description="Helical" evidence="7">
    <location>
        <begin position="41"/>
        <end position="64"/>
    </location>
</feature>
<feature type="transmembrane region" description="Helical" evidence="7">
    <location>
        <begin position="330"/>
        <end position="348"/>
    </location>
</feature>
<dbReference type="AlphaFoldDB" id="A0A0R1XME3"/>
<evidence type="ECO:0000259" key="8">
    <source>
        <dbReference type="PROSITE" id="PS50850"/>
    </source>
</evidence>
<feature type="transmembrane region" description="Helical" evidence="7">
    <location>
        <begin position="265"/>
        <end position="289"/>
    </location>
</feature>
<feature type="transmembrane region" description="Helical" evidence="7">
    <location>
        <begin position="401"/>
        <end position="421"/>
    </location>
</feature>
<feature type="transmembrane region" description="Helical" evidence="7">
    <location>
        <begin position="134"/>
        <end position="158"/>
    </location>
</feature>
<evidence type="ECO:0000313" key="9">
    <source>
        <dbReference type="EMBL" id="KRM31424.1"/>
    </source>
</evidence>
<dbReference type="RefSeq" id="WP_057002867.1">
    <property type="nucleotide sequence ID" value="NZ_AZGA01000078.1"/>
</dbReference>
<reference evidence="9 10" key="1">
    <citation type="journal article" date="2015" name="Genome Announc.">
        <title>Expanding the biotechnology potential of lactobacilli through comparative genomics of 213 strains and associated genera.</title>
        <authorList>
            <person name="Sun Z."/>
            <person name="Harris H.M."/>
            <person name="McCann A."/>
            <person name="Guo C."/>
            <person name="Argimon S."/>
            <person name="Zhang W."/>
            <person name="Yang X."/>
            <person name="Jeffery I.B."/>
            <person name="Cooney J.C."/>
            <person name="Kagawa T.F."/>
            <person name="Liu W."/>
            <person name="Song Y."/>
            <person name="Salvetti E."/>
            <person name="Wrobel A."/>
            <person name="Rasinkangas P."/>
            <person name="Parkhill J."/>
            <person name="Rea M.C."/>
            <person name="O'Sullivan O."/>
            <person name="Ritari J."/>
            <person name="Douillard F.P."/>
            <person name="Paul Ross R."/>
            <person name="Yang R."/>
            <person name="Briner A.E."/>
            <person name="Felis G.E."/>
            <person name="de Vos W.M."/>
            <person name="Barrangou R."/>
            <person name="Klaenhammer T.R."/>
            <person name="Caufield P.W."/>
            <person name="Cui Y."/>
            <person name="Zhang H."/>
            <person name="O'Toole P.W."/>
        </authorList>
    </citation>
    <scope>NUCLEOTIDE SEQUENCE [LARGE SCALE GENOMIC DNA]</scope>
    <source>
        <strain evidence="9 10">DSM 18527</strain>
    </source>
</reference>
<evidence type="ECO:0000256" key="4">
    <source>
        <dbReference type="ARBA" id="ARBA00022692"/>
    </source>
</evidence>
<sequence length="459" mass="48999">MNTKTRNSFITLIAGMGMLLSTLDTGIINVALPFLQHQFHATTSITALSVIGYTMSLAIFILPFGYLSDRFGKLKISLIGLVIFGLGSILCGAANSIEALIGFRVLQGIGAAALQATSAALITTLIDRQYVPSALGILGIMIGLGPVLGPSIGGFFLAFNMWRFIFWINVSFAIIGIICNALLLKSISENYHKLTFDGVGALITALMVISLLSGFSLLGNRTYLKTGLSLVIVGLIISFLFYHFELRHKNALINFKALNHTPKSWLYLSQTVVFGFASAMIFLLPPFIFEKLLHLNVGLTGLLVLGAPVGLVLFSRISSNQNDGTQNNRFSLLGLGIIALALVGLTFMNQQWPALITTGLLLVYGIGGGYFQPANIAAIMQVGSQQTQGSIGALQRMAQNIAIASGTAIGSTILNLAAGHLSLGIKLSWLVTLILVVTVCLLSLCLKLETSKTSDNKTI</sequence>
<evidence type="ECO:0000256" key="5">
    <source>
        <dbReference type="ARBA" id="ARBA00022989"/>
    </source>
</evidence>
<dbReference type="PATRIC" id="fig|1423734.3.peg.723"/>
<comment type="subcellular location">
    <subcellularLocation>
        <location evidence="1">Cell membrane</location>
        <topology evidence="1">Multi-pass membrane protein</topology>
    </subcellularLocation>
</comment>
<dbReference type="PROSITE" id="PS50850">
    <property type="entry name" value="MFS"/>
    <property type="match status" value="1"/>
</dbReference>
<evidence type="ECO:0000313" key="10">
    <source>
        <dbReference type="Proteomes" id="UP000051236"/>
    </source>
</evidence>
<gene>
    <name evidence="9" type="ORF">FC83_GL000716</name>
</gene>
<organism evidence="9 10">
    <name type="scientific">Agrilactobacillus composti DSM 18527 = JCM 14202</name>
    <dbReference type="NCBI Taxonomy" id="1423734"/>
    <lineage>
        <taxon>Bacteria</taxon>
        <taxon>Bacillati</taxon>
        <taxon>Bacillota</taxon>
        <taxon>Bacilli</taxon>
        <taxon>Lactobacillales</taxon>
        <taxon>Lactobacillaceae</taxon>
        <taxon>Agrilactobacillus</taxon>
    </lineage>
</organism>
<feature type="transmembrane region" description="Helical" evidence="7">
    <location>
        <begin position="427"/>
        <end position="446"/>
    </location>
</feature>
<evidence type="ECO:0000256" key="7">
    <source>
        <dbReference type="SAM" id="Phobius"/>
    </source>
</evidence>
<evidence type="ECO:0000256" key="1">
    <source>
        <dbReference type="ARBA" id="ARBA00004651"/>
    </source>
</evidence>
<keyword evidence="10" id="KW-1185">Reference proteome</keyword>
<accession>A0A0R1XME3</accession>
<dbReference type="PANTHER" id="PTHR42718">
    <property type="entry name" value="MAJOR FACILITATOR SUPERFAMILY MULTIDRUG TRANSPORTER MFSC"/>
    <property type="match status" value="1"/>
</dbReference>